<evidence type="ECO:0008006" key="3">
    <source>
        <dbReference type="Google" id="ProtNLM"/>
    </source>
</evidence>
<keyword evidence="2" id="KW-1185">Reference proteome</keyword>
<gene>
    <name evidence="1" type="ORF">RJ641_032219</name>
</gene>
<dbReference type="Proteomes" id="UP001370490">
    <property type="component" value="Unassembled WGS sequence"/>
</dbReference>
<dbReference type="InterPro" id="IPR016035">
    <property type="entry name" value="Acyl_Trfase/lysoPLipase"/>
</dbReference>
<sequence>MESRDIIHLQQWVESFQFLVIKDLSIKLLDELGMLSFQYLCSHIPAGWVRRSKLLISKAIFFWKLDGKDVRLADYFDVISGTSTGGLVSTLLTAPNQKNHPLFAAKEIQSFYLEHGPKIFPQPRVVQVKNLPNFDALLADICIGTTAAPTYFPAHYFKTKDSSRKVREFNPIDGGGAANNPVPFSFFLFDLGTVTCQYDDNQDHQPPTTVVVGEIKRQNLRDGSEFSSVKLMVYGKFLVISIGTGAPKHDFMYDAQRASMFGAFEWLTSGGSSKWRYNGLLHVGSTQMNLRCFHFNTYTAIFRQEYGFTTILAIFCRYEQPTTSSLRELVTGLSIDGCVIRGTISGVILAFLESELQVTKQKHPYFQAKQTSEFSYPLHQFKLEKLWSLLL</sequence>
<dbReference type="EMBL" id="JBAMMX010000006">
    <property type="protein sequence ID" value="KAK6938711.1"/>
    <property type="molecule type" value="Genomic_DNA"/>
</dbReference>
<accession>A0AAN8VZL8</accession>
<comment type="caution">
    <text evidence="1">The sequence shown here is derived from an EMBL/GenBank/DDBJ whole genome shotgun (WGS) entry which is preliminary data.</text>
</comment>
<dbReference type="AlphaFoldDB" id="A0AAN8VZL8"/>
<evidence type="ECO:0000313" key="1">
    <source>
        <dbReference type="EMBL" id="KAK6938711.1"/>
    </source>
</evidence>
<organism evidence="1 2">
    <name type="scientific">Dillenia turbinata</name>
    <dbReference type="NCBI Taxonomy" id="194707"/>
    <lineage>
        <taxon>Eukaryota</taxon>
        <taxon>Viridiplantae</taxon>
        <taxon>Streptophyta</taxon>
        <taxon>Embryophyta</taxon>
        <taxon>Tracheophyta</taxon>
        <taxon>Spermatophyta</taxon>
        <taxon>Magnoliopsida</taxon>
        <taxon>eudicotyledons</taxon>
        <taxon>Gunneridae</taxon>
        <taxon>Pentapetalae</taxon>
        <taxon>Dilleniales</taxon>
        <taxon>Dilleniaceae</taxon>
        <taxon>Dillenia</taxon>
    </lineage>
</organism>
<dbReference type="SUPFAM" id="SSF52151">
    <property type="entry name" value="FabD/lysophospholipase-like"/>
    <property type="match status" value="1"/>
</dbReference>
<name>A0AAN8VZL8_9MAGN</name>
<dbReference type="PANTHER" id="PTHR32176:SF119">
    <property type="entry name" value="PATATIN"/>
    <property type="match status" value="1"/>
</dbReference>
<evidence type="ECO:0000313" key="2">
    <source>
        <dbReference type="Proteomes" id="UP001370490"/>
    </source>
</evidence>
<dbReference type="PANTHER" id="PTHR32176">
    <property type="entry name" value="XYLOSE ISOMERASE"/>
    <property type="match status" value="1"/>
</dbReference>
<protein>
    <recommendedName>
        <fullName evidence="3">Patatin</fullName>
    </recommendedName>
</protein>
<dbReference type="GO" id="GO:0047372">
    <property type="term" value="F:monoacylglycerol lipase activity"/>
    <property type="evidence" value="ECO:0007669"/>
    <property type="project" value="TreeGrafter"/>
</dbReference>
<dbReference type="GO" id="GO:0004620">
    <property type="term" value="F:phospholipase activity"/>
    <property type="evidence" value="ECO:0007669"/>
    <property type="project" value="TreeGrafter"/>
</dbReference>
<reference evidence="1 2" key="1">
    <citation type="submission" date="2023-12" db="EMBL/GenBank/DDBJ databases">
        <title>A high-quality genome assembly for Dillenia turbinata (Dilleniales).</title>
        <authorList>
            <person name="Chanderbali A."/>
        </authorList>
    </citation>
    <scope>NUCLEOTIDE SEQUENCE [LARGE SCALE GENOMIC DNA]</scope>
    <source>
        <strain evidence="1">LSX21</strain>
        <tissue evidence="1">Leaf</tissue>
    </source>
</reference>
<proteinExistence type="predicted"/>
<dbReference type="Gene3D" id="3.40.1090.10">
    <property type="entry name" value="Cytosolic phospholipase A2 catalytic domain"/>
    <property type="match status" value="2"/>
</dbReference>